<dbReference type="Proteomes" id="UP000315540">
    <property type="component" value="Unassembled WGS sequence"/>
</dbReference>
<gene>
    <name evidence="7" type="ORF">FHK87_09955</name>
</gene>
<comment type="caution">
    <text evidence="7">The sequence shown here is derived from an EMBL/GenBank/DDBJ whole genome shotgun (WGS) entry which is preliminary data.</text>
</comment>
<dbReference type="NCBIfam" id="NF041549">
    <property type="entry name" value="PssD"/>
    <property type="match status" value="1"/>
</dbReference>
<evidence type="ECO:0000256" key="6">
    <source>
        <dbReference type="SAM" id="Phobius"/>
    </source>
</evidence>
<feature type="transmembrane region" description="Helical" evidence="6">
    <location>
        <begin position="85"/>
        <end position="105"/>
    </location>
</feature>
<evidence type="ECO:0000256" key="1">
    <source>
        <dbReference type="ARBA" id="ARBA00004389"/>
    </source>
</evidence>
<accession>A0A504JAG8</accession>
<evidence type="ECO:0000256" key="3">
    <source>
        <dbReference type="ARBA" id="ARBA00022824"/>
    </source>
</evidence>
<evidence type="ECO:0000256" key="5">
    <source>
        <dbReference type="ARBA" id="ARBA00023136"/>
    </source>
</evidence>
<reference evidence="7 8" key="1">
    <citation type="submission" date="2019-06" db="EMBL/GenBank/DDBJ databases">
        <authorList>
            <person name="Meng X."/>
        </authorList>
    </citation>
    <scope>NUCLEOTIDE SEQUENCE [LARGE SCALE GENOMIC DNA]</scope>
    <source>
        <strain evidence="7 8">M625</strain>
    </source>
</reference>
<keyword evidence="8" id="KW-1185">Reference proteome</keyword>
<evidence type="ECO:0000256" key="2">
    <source>
        <dbReference type="ARBA" id="ARBA00022692"/>
    </source>
</evidence>
<dbReference type="AlphaFoldDB" id="A0A504JAG8"/>
<protein>
    <submittedName>
        <fullName evidence="7">Polysaccharide biosynthesis protein</fullName>
    </submittedName>
</protein>
<keyword evidence="4 6" id="KW-1133">Transmembrane helix</keyword>
<dbReference type="GO" id="GO:0006488">
    <property type="term" value="P:dolichol-linked oligosaccharide biosynthetic process"/>
    <property type="evidence" value="ECO:0007669"/>
    <property type="project" value="InterPro"/>
</dbReference>
<dbReference type="EMBL" id="VFWZ01000002">
    <property type="protein sequence ID" value="TPN87887.1"/>
    <property type="molecule type" value="Genomic_DNA"/>
</dbReference>
<evidence type="ECO:0000256" key="4">
    <source>
        <dbReference type="ARBA" id="ARBA00022989"/>
    </source>
</evidence>
<dbReference type="Pfam" id="PF08660">
    <property type="entry name" value="Alg14"/>
    <property type="match status" value="1"/>
</dbReference>
<organism evidence="7 8">
    <name type="scientific">Aquimarina algicola</name>
    <dbReference type="NCBI Taxonomy" id="2589995"/>
    <lineage>
        <taxon>Bacteria</taxon>
        <taxon>Pseudomonadati</taxon>
        <taxon>Bacteroidota</taxon>
        <taxon>Flavobacteriia</taxon>
        <taxon>Flavobacteriales</taxon>
        <taxon>Flavobacteriaceae</taxon>
        <taxon>Aquimarina</taxon>
    </lineage>
</organism>
<keyword evidence="3" id="KW-0256">Endoplasmic reticulum</keyword>
<evidence type="ECO:0000313" key="8">
    <source>
        <dbReference type="Proteomes" id="UP000315540"/>
    </source>
</evidence>
<dbReference type="OrthoDB" id="555447at2"/>
<dbReference type="PANTHER" id="PTHR12154">
    <property type="entry name" value="GLYCOSYL TRANSFERASE-RELATED"/>
    <property type="match status" value="1"/>
</dbReference>
<dbReference type="RefSeq" id="WP_140592526.1">
    <property type="nucleotide sequence ID" value="NZ_VFWZ01000002.1"/>
</dbReference>
<name>A0A504JAG8_9FLAO</name>
<evidence type="ECO:0000313" key="7">
    <source>
        <dbReference type="EMBL" id="TPN87887.1"/>
    </source>
</evidence>
<dbReference type="GO" id="GO:0004577">
    <property type="term" value="F:N-acetylglucosaminyldiphosphodolichol N-acetylglucosaminyltransferase activity"/>
    <property type="evidence" value="ECO:0007669"/>
    <property type="project" value="TreeGrafter"/>
</dbReference>
<dbReference type="Gene3D" id="3.40.50.2000">
    <property type="entry name" value="Glycogen Phosphorylase B"/>
    <property type="match status" value="1"/>
</dbReference>
<feature type="transmembrane region" description="Helical" evidence="6">
    <location>
        <begin position="60"/>
        <end position="79"/>
    </location>
</feature>
<keyword evidence="5 6" id="KW-0472">Membrane</keyword>
<dbReference type="SUPFAM" id="SSF53756">
    <property type="entry name" value="UDP-Glycosyltransferase/glycogen phosphorylase"/>
    <property type="match status" value="1"/>
</dbReference>
<keyword evidence="2 6" id="KW-0812">Transmembrane</keyword>
<sequence>MKKVLFISSLGGHLEQLLSLQKVINNYDSYIVTERNSSTEKLQKNYKNINYLPYISRKNIILFLINYLKCTLLSIVFFLRIKPNIIVTTGAGCVIPMCLLAKVFGKKVIFIETFSRIDSKTLTGKVCYYFADVFIVQWEDLKKIYPKSIFFGSIY</sequence>
<dbReference type="PANTHER" id="PTHR12154:SF4">
    <property type="entry name" value="UDP-N-ACETYLGLUCOSAMINE TRANSFERASE SUBUNIT ALG14 HOMOLOG"/>
    <property type="match status" value="1"/>
</dbReference>
<proteinExistence type="predicted"/>
<dbReference type="InterPro" id="IPR013969">
    <property type="entry name" value="Oligosacch_biosynth_Alg14"/>
</dbReference>
<comment type="subcellular location">
    <subcellularLocation>
        <location evidence="1">Endoplasmic reticulum membrane</location>
        <topology evidence="1">Single-pass membrane protein</topology>
    </subcellularLocation>
</comment>